<name>A0A0V1Q228_9ASCO</name>
<protein>
    <recommendedName>
        <fullName evidence="3">NFACT RNA-binding domain-containing protein</fullName>
    </recommendedName>
</protein>
<reference evidence="4 5" key="1">
    <citation type="submission" date="2015-11" db="EMBL/GenBank/DDBJ databases">
        <title>The genome of Debaryomyces fabryi.</title>
        <authorList>
            <person name="Tafer H."/>
            <person name="Lopandic K."/>
        </authorList>
    </citation>
    <scope>NUCLEOTIDE SEQUENCE [LARGE SCALE GENOMIC DNA]</scope>
    <source>
        <strain evidence="4 5">CBS 789</strain>
    </source>
</reference>
<evidence type="ECO:0000256" key="2">
    <source>
        <dbReference type="SAM" id="MobiDB-lite"/>
    </source>
</evidence>
<dbReference type="OrthoDB" id="200398at2759"/>
<keyword evidence="5" id="KW-1185">Reference proteome</keyword>
<dbReference type="RefSeq" id="XP_015468682.1">
    <property type="nucleotide sequence ID" value="XM_015610493.1"/>
</dbReference>
<feature type="domain" description="NFACT RNA-binding" evidence="3">
    <location>
        <begin position="28"/>
        <end position="135"/>
    </location>
</feature>
<evidence type="ECO:0000256" key="1">
    <source>
        <dbReference type="ARBA" id="ARBA00008998"/>
    </source>
</evidence>
<dbReference type="GeneID" id="26838672"/>
<organism evidence="4 5">
    <name type="scientific">Debaryomyces fabryi</name>
    <dbReference type="NCBI Taxonomy" id="58627"/>
    <lineage>
        <taxon>Eukaryota</taxon>
        <taxon>Fungi</taxon>
        <taxon>Dikarya</taxon>
        <taxon>Ascomycota</taxon>
        <taxon>Saccharomycotina</taxon>
        <taxon>Pichiomycetes</taxon>
        <taxon>Debaryomycetaceae</taxon>
        <taxon>Debaryomyces</taxon>
    </lineage>
</organism>
<dbReference type="EMBL" id="LMYN01000024">
    <property type="protein sequence ID" value="KSA02580.1"/>
    <property type="molecule type" value="Genomic_DNA"/>
</dbReference>
<sequence length="238" mass="28103">MVYYFKAEVQSEKGSSEYDDFALGSDEENEEAVIYMGKDKFENEHLLKHSHPKNIWFHVDNYSSAHLYLQLSNEDQLLTFDALKLNDSVLKQLAQLTKANSIKANKLNNITIIYTPVDNLYTDGSMDAGTVTFHNPKKVKRILVAKKENAIVNKLNRTKYEITTEEFIKNQQALQRQYLADKKNREREIQKQERELAKQHEEQKKRNTDPYADLFTEQNKDLNSNEFRNENWVEEEFW</sequence>
<evidence type="ECO:0000313" key="4">
    <source>
        <dbReference type="EMBL" id="KSA02580.1"/>
    </source>
</evidence>
<dbReference type="AlphaFoldDB" id="A0A0V1Q228"/>
<feature type="region of interest" description="Disordered" evidence="2">
    <location>
        <begin position="191"/>
        <end position="211"/>
    </location>
</feature>
<accession>A0A0V1Q228</accession>
<comment type="similarity">
    <text evidence="1">Belongs to the CCDC25 family.</text>
</comment>
<feature type="compositionally biased region" description="Basic and acidic residues" evidence="2">
    <location>
        <begin position="191"/>
        <end position="208"/>
    </location>
</feature>
<dbReference type="InterPro" id="IPR039730">
    <property type="entry name" value="Jlp2/Ccd25"/>
</dbReference>
<dbReference type="PANTHER" id="PTHR13049">
    <property type="entry name" value="DUF814-RELATED"/>
    <property type="match status" value="1"/>
</dbReference>
<dbReference type="InterPro" id="IPR008532">
    <property type="entry name" value="NFACT_RNA-bd"/>
</dbReference>
<dbReference type="Pfam" id="PF05670">
    <property type="entry name" value="NFACT-R_1"/>
    <property type="match status" value="1"/>
</dbReference>
<proteinExistence type="inferred from homology"/>
<dbReference type="PANTHER" id="PTHR13049:SF2">
    <property type="entry name" value="COILED-COIL DOMAIN-CONTAINING PROTEIN 25"/>
    <property type="match status" value="1"/>
</dbReference>
<evidence type="ECO:0000259" key="3">
    <source>
        <dbReference type="Pfam" id="PF05670"/>
    </source>
</evidence>
<gene>
    <name evidence="4" type="ORF">AC631_01663</name>
</gene>
<evidence type="ECO:0000313" key="5">
    <source>
        <dbReference type="Proteomes" id="UP000054251"/>
    </source>
</evidence>
<dbReference type="Proteomes" id="UP000054251">
    <property type="component" value="Unassembled WGS sequence"/>
</dbReference>
<comment type="caution">
    <text evidence="4">The sequence shown here is derived from an EMBL/GenBank/DDBJ whole genome shotgun (WGS) entry which is preliminary data.</text>
</comment>